<sequence length="259" mass="29328">MVRTPPRVANQGGTALAAPAARWYRVAGKGARVPTILVVEDEPEIVELLRSYLERDGHRVLTAADGEAAIREVEAATPDLVVLDLMLPRLDGWEVSRRIRALMPVPIIMLTARDREEDKIRGLELGADDYVTKPFSPREVVARVRAVLRRNRHEGRDALIVGDLIVDFRGQEARRDDSPCRLTHTEWRLLEVLASHPGQVFTRLQLIDQIYGYSFEGFERTVDAHIKNLRQKIEPNPREPRYVFTVYGAGYKFAPTTNG</sequence>
<dbReference type="Gene3D" id="6.10.250.690">
    <property type="match status" value="1"/>
</dbReference>
<dbReference type="GO" id="GO:0032993">
    <property type="term" value="C:protein-DNA complex"/>
    <property type="evidence" value="ECO:0007669"/>
    <property type="project" value="TreeGrafter"/>
</dbReference>
<dbReference type="FunFam" id="3.40.50.2300:FF:000001">
    <property type="entry name" value="DNA-binding response regulator PhoB"/>
    <property type="match status" value="1"/>
</dbReference>
<dbReference type="PANTHER" id="PTHR48111:SF4">
    <property type="entry name" value="DNA-BINDING DUAL TRANSCRIPTIONAL REGULATOR OMPR"/>
    <property type="match status" value="1"/>
</dbReference>
<dbReference type="GO" id="GO:0000976">
    <property type="term" value="F:transcription cis-regulatory region binding"/>
    <property type="evidence" value="ECO:0007669"/>
    <property type="project" value="TreeGrafter"/>
</dbReference>
<dbReference type="Pfam" id="PF00486">
    <property type="entry name" value="Trans_reg_C"/>
    <property type="match status" value="1"/>
</dbReference>
<dbReference type="AlphaFoldDB" id="A0A537L4M4"/>
<dbReference type="FunFam" id="1.10.10.10:FF:000018">
    <property type="entry name" value="DNA-binding response regulator ResD"/>
    <property type="match status" value="1"/>
</dbReference>
<dbReference type="PROSITE" id="PS51755">
    <property type="entry name" value="OMPR_PHOB"/>
    <property type="match status" value="1"/>
</dbReference>
<name>A0A537L4M4_9BACT</name>
<dbReference type="GO" id="GO:0000156">
    <property type="term" value="F:phosphorelay response regulator activity"/>
    <property type="evidence" value="ECO:0007669"/>
    <property type="project" value="TreeGrafter"/>
</dbReference>
<dbReference type="Proteomes" id="UP000319353">
    <property type="component" value="Unassembled WGS sequence"/>
</dbReference>
<proteinExistence type="predicted"/>
<dbReference type="InterPro" id="IPR001789">
    <property type="entry name" value="Sig_transdc_resp-reg_receiver"/>
</dbReference>
<dbReference type="Gene3D" id="3.40.50.2300">
    <property type="match status" value="1"/>
</dbReference>
<dbReference type="InterPro" id="IPR039420">
    <property type="entry name" value="WalR-like"/>
</dbReference>
<dbReference type="SMART" id="SM00862">
    <property type="entry name" value="Trans_reg_C"/>
    <property type="match status" value="1"/>
</dbReference>
<dbReference type="Gene3D" id="1.10.10.10">
    <property type="entry name" value="Winged helix-like DNA-binding domain superfamily/Winged helix DNA-binding domain"/>
    <property type="match status" value="1"/>
</dbReference>
<dbReference type="SUPFAM" id="SSF52172">
    <property type="entry name" value="CheY-like"/>
    <property type="match status" value="1"/>
</dbReference>
<evidence type="ECO:0000256" key="4">
    <source>
        <dbReference type="ARBA" id="ARBA00023125"/>
    </source>
</evidence>
<evidence type="ECO:0000313" key="11">
    <source>
        <dbReference type="Proteomes" id="UP000319353"/>
    </source>
</evidence>
<feature type="DNA-binding region" description="OmpR/PhoB-type" evidence="7">
    <location>
        <begin position="156"/>
        <end position="255"/>
    </location>
</feature>
<dbReference type="Pfam" id="PF00072">
    <property type="entry name" value="Response_reg"/>
    <property type="match status" value="1"/>
</dbReference>
<evidence type="ECO:0000259" key="9">
    <source>
        <dbReference type="PROSITE" id="PS51755"/>
    </source>
</evidence>
<feature type="domain" description="OmpR/PhoB-type" evidence="9">
    <location>
        <begin position="156"/>
        <end position="255"/>
    </location>
</feature>
<feature type="domain" description="Response regulatory" evidence="8">
    <location>
        <begin position="35"/>
        <end position="148"/>
    </location>
</feature>
<evidence type="ECO:0000256" key="7">
    <source>
        <dbReference type="PROSITE-ProRule" id="PRU01091"/>
    </source>
</evidence>
<dbReference type="PROSITE" id="PS50110">
    <property type="entry name" value="RESPONSE_REGULATORY"/>
    <property type="match status" value="1"/>
</dbReference>
<evidence type="ECO:0000259" key="8">
    <source>
        <dbReference type="PROSITE" id="PS50110"/>
    </source>
</evidence>
<comment type="caution">
    <text evidence="10">The sequence shown here is derived from an EMBL/GenBank/DDBJ whole genome shotgun (WGS) entry which is preliminary data.</text>
</comment>
<evidence type="ECO:0000256" key="3">
    <source>
        <dbReference type="ARBA" id="ARBA00023015"/>
    </source>
</evidence>
<dbReference type="GO" id="GO:0005829">
    <property type="term" value="C:cytosol"/>
    <property type="evidence" value="ECO:0007669"/>
    <property type="project" value="TreeGrafter"/>
</dbReference>
<evidence type="ECO:0000313" key="10">
    <source>
        <dbReference type="EMBL" id="TMJ02948.1"/>
    </source>
</evidence>
<protein>
    <submittedName>
        <fullName evidence="10">Response regulator transcription factor</fullName>
    </submittedName>
</protein>
<accession>A0A537L4M4</accession>
<keyword evidence="3" id="KW-0805">Transcription regulation</keyword>
<dbReference type="InterPro" id="IPR011006">
    <property type="entry name" value="CheY-like_superfamily"/>
</dbReference>
<reference evidence="10 11" key="1">
    <citation type="journal article" date="2019" name="Nat. Microbiol.">
        <title>Mediterranean grassland soil C-N compound turnover is dependent on rainfall and depth, and is mediated by genomically divergent microorganisms.</title>
        <authorList>
            <person name="Diamond S."/>
            <person name="Andeer P.F."/>
            <person name="Li Z."/>
            <person name="Crits-Christoph A."/>
            <person name="Burstein D."/>
            <person name="Anantharaman K."/>
            <person name="Lane K.R."/>
            <person name="Thomas B.C."/>
            <person name="Pan C."/>
            <person name="Northen T.R."/>
            <person name="Banfield J.F."/>
        </authorList>
    </citation>
    <scope>NUCLEOTIDE SEQUENCE [LARGE SCALE GENOMIC DNA]</scope>
    <source>
        <strain evidence="10">NP_4</strain>
    </source>
</reference>
<dbReference type="EMBL" id="VBAL01000067">
    <property type="protein sequence ID" value="TMJ02948.1"/>
    <property type="molecule type" value="Genomic_DNA"/>
</dbReference>
<feature type="modified residue" description="4-aspartylphosphate" evidence="6">
    <location>
        <position position="84"/>
    </location>
</feature>
<evidence type="ECO:0000256" key="2">
    <source>
        <dbReference type="ARBA" id="ARBA00023012"/>
    </source>
</evidence>
<evidence type="ECO:0000256" key="5">
    <source>
        <dbReference type="ARBA" id="ARBA00023163"/>
    </source>
</evidence>
<keyword evidence="2" id="KW-0902">Two-component regulatory system</keyword>
<gene>
    <name evidence="10" type="ORF">E6H01_06155</name>
</gene>
<keyword evidence="1 6" id="KW-0597">Phosphoprotein</keyword>
<dbReference type="GO" id="GO:0006355">
    <property type="term" value="P:regulation of DNA-templated transcription"/>
    <property type="evidence" value="ECO:0007669"/>
    <property type="project" value="InterPro"/>
</dbReference>
<dbReference type="CDD" id="cd00383">
    <property type="entry name" value="trans_reg_C"/>
    <property type="match status" value="1"/>
</dbReference>
<evidence type="ECO:0000256" key="1">
    <source>
        <dbReference type="ARBA" id="ARBA00022553"/>
    </source>
</evidence>
<dbReference type="InterPro" id="IPR036388">
    <property type="entry name" value="WH-like_DNA-bd_sf"/>
</dbReference>
<dbReference type="InterPro" id="IPR001867">
    <property type="entry name" value="OmpR/PhoB-type_DNA-bd"/>
</dbReference>
<keyword evidence="4 7" id="KW-0238">DNA-binding</keyword>
<dbReference type="PANTHER" id="PTHR48111">
    <property type="entry name" value="REGULATOR OF RPOS"/>
    <property type="match status" value="1"/>
</dbReference>
<organism evidence="10 11">
    <name type="scientific">Candidatus Segetimicrobium genomatis</name>
    <dbReference type="NCBI Taxonomy" id="2569760"/>
    <lineage>
        <taxon>Bacteria</taxon>
        <taxon>Bacillati</taxon>
        <taxon>Candidatus Sysuimicrobiota</taxon>
        <taxon>Candidatus Sysuimicrobiia</taxon>
        <taxon>Candidatus Sysuimicrobiales</taxon>
        <taxon>Candidatus Segetimicrobiaceae</taxon>
        <taxon>Candidatus Segetimicrobium</taxon>
    </lineage>
</organism>
<keyword evidence="5" id="KW-0804">Transcription</keyword>
<evidence type="ECO:0000256" key="6">
    <source>
        <dbReference type="PROSITE-ProRule" id="PRU00169"/>
    </source>
</evidence>
<dbReference type="SMART" id="SM00448">
    <property type="entry name" value="REC"/>
    <property type="match status" value="1"/>
</dbReference>